<evidence type="ECO:0000259" key="1">
    <source>
        <dbReference type="PROSITE" id="PS51819"/>
    </source>
</evidence>
<keyword evidence="3" id="KW-1185">Reference proteome</keyword>
<dbReference type="InterPro" id="IPR029068">
    <property type="entry name" value="Glyas_Bleomycin-R_OHBP_Dase"/>
</dbReference>
<comment type="caution">
    <text evidence="2">The sequence shown here is derived from an EMBL/GenBank/DDBJ whole genome shotgun (WGS) entry which is preliminary data.</text>
</comment>
<sequence length="149" mass="17045">MEFNVIYKGDVFLFKVGSIFIPVTDLEHSSKWYEEHFQVKLIGQWEGGAGFYFPDSAVQLGLIEVQIPQPSQFLNRHAQQNTYFNLITEDIVSLHKTFIDQGLTVRQINEFGGMKYFDCADPDGNVLSIVEEVPGSPFHSEQVEKLQQK</sequence>
<dbReference type="SUPFAM" id="SSF54593">
    <property type="entry name" value="Glyoxalase/Bleomycin resistance protein/Dihydroxybiphenyl dioxygenase"/>
    <property type="match status" value="1"/>
</dbReference>
<protein>
    <submittedName>
        <fullName evidence="2">VOC family protein</fullName>
    </submittedName>
</protein>
<name>A0A4Y8LHJ4_9BACL</name>
<dbReference type="InterPro" id="IPR004360">
    <property type="entry name" value="Glyas_Fos-R_dOase_dom"/>
</dbReference>
<dbReference type="Gene3D" id="3.10.180.10">
    <property type="entry name" value="2,3-Dihydroxybiphenyl 1,2-Dioxygenase, domain 1"/>
    <property type="match status" value="1"/>
</dbReference>
<reference evidence="2 3" key="1">
    <citation type="submission" date="2019-03" db="EMBL/GenBank/DDBJ databases">
        <authorList>
            <person name="Yang Y."/>
        </authorList>
    </citation>
    <scope>NUCLEOTIDE SEQUENCE [LARGE SCALE GENOMIC DNA]</scope>
    <source>
        <strain evidence="2 3">ASL-1</strain>
    </source>
</reference>
<dbReference type="PROSITE" id="PS51819">
    <property type="entry name" value="VOC"/>
    <property type="match status" value="1"/>
</dbReference>
<proteinExistence type="predicted"/>
<dbReference type="Pfam" id="PF00903">
    <property type="entry name" value="Glyoxalase"/>
    <property type="match status" value="1"/>
</dbReference>
<feature type="domain" description="VOC" evidence="1">
    <location>
        <begin position="15"/>
        <end position="132"/>
    </location>
</feature>
<dbReference type="AlphaFoldDB" id="A0A4Y8LHJ4"/>
<evidence type="ECO:0000313" key="2">
    <source>
        <dbReference type="EMBL" id="TFE02290.1"/>
    </source>
</evidence>
<evidence type="ECO:0000313" key="3">
    <source>
        <dbReference type="Proteomes" id="UP000297776"/>
    </source>
</evidence>
<gene>
    <name evidence="2" type="ORF">E2626_06840</name>
</gene>
<dbReference type="EMBL" id="SORX01000003">
    <property type="protein sequence ID" value="TFE02290.1"/>
    <property type="molecule type" value="Genomic_DNA"/>
</dbReference>
<organism evidence="2 3">
    <name type="scientific">Jeotgalibacillus salarius</name>
    <dbReference type="NCBI Taxonomy" id="546023"/>
    <lineage>
        <taxon>Bacteria</taxon>
        <taxon>Bacillati</taxon>
        <taxon>Bacillota</taxon>
        <taxon>Bacilli</taxon>
        <taxon>Bacillales</taxon>
        <taxon>Caryophanaceae</taxon>
        <taxon>Jeotgalibacillus</taxon>
    </lineage>
</organism>
<accession>A0A4Y8LHJ4</accession>
<dbReference type="Proteomes" id="UP000297776">
    <property type="component" value="Unassembled WGS sequence"/>
</dbReference>
<dbReference type="CDD" id="cd06587">
    <property type="entry name" value="VOC"/>
    <property type="match status" value="1"/>
</dbReference>
<dbReference type="InterPro" id="IPR037523">
    <property type="entry name" value="VOC_core"/>
</dbReference>
<dbReference type="OrthoDB" id="2184229at2"/>